<dbReference type="InterPro" id="IPR001138">
    <property type="entry name" value="Zn2Cys6_DnaBD"/>
</dbReference>
<evidence type="ECO:0000313" key="6">
    <source>
        <dbReference type="EMBL" id="CRL19630.1"/>
    </source>
</evidence>
<dbReference type="PANTHER" id="PTHR47655:SF3">
    <property type="entry name" value="ZN(II)2CYS6 TRANSCRIPTION FACTOR (EUROFUNG)"/>
    <property type="match status" value="1"/>
</dbReference>
<dbReference type="InterPro" id="IPR052783">
    <property type="entry name" value="Metabolic/Drug-Res_Regulator"/>
</dbReference>
<gene>
    <name evidence="6" type="ORF">PCAMFM013_S003g000421</name>
</gene>
<dbReference type="PROSITE" id="PS50048">
    <property type="entry name" value="ZN2_CY6_FUNGAL_2"/>
    <property type="match status" value="1"/>
</dbReference>
<dbReference type="Proteomes" id="UP000053732">
    <property type="component" value="Unassembled WGS sequence"/>
</dbReference>
<dbReference type="PANTHER" id="PTHR47655">
    <property type="entry name" value="QUINIC ACID UTILIZATION ACTIVATOR"/>
    <property type="match status" value="1"/>
</dbReference>
<accession>A0A0G4NZY5</accession>
<keyword evidence="2" id="KW-0238">DNA-binding</keyword>
<evidence type="ECO:0000256" key="2">
    <source>
        <dbReference type="ARBA" id="ARBA00023125"/>
    </source>
</evidence>
<evidence type="ECO:0000313" key="7">
    <source>
        <dbReference type="Proteomes" id="UP000053732"/>
    </source>
</evidence>
<evidence type="ECO:0000256" key="1">
    <source>
        <dbReference type="ARBA" id="ARBA00023015"/>
    </source>
</evidence>
<dbReference type="GO" id="GO:0000981">
    <property type="term" value="F:DNA-binding transcription factor activity, RNA polymerase II-specific"/>
    <property type="evidence" value="ECO:0007669"/>
    <property type="project" value="InterPro"/>
</dbReference>
<dbReference type="SMART" id="SM00066">
    <property type="entry name" value="GAL4"/>
    <property type="match status" value="1"/>
</dbReference>
<name>A0A0G4NZY5_PENC3</name>
<dbReference type="CDD" id="cd00067">
    <property type="entry name" value="GAL4"/>
    <property type="match status" value="1"/>
</dbReference>
<protein>
    <submittedName>
        <fullName evidence="6">Fungal transcriptional regulatory protein, N-terminal</fullName>
    </submittedName>
</protein>
<dbReference type="Gene3D" id="4.10.240.10">
    <property type="entry name" value="Zn(2)-C6 fungal-type DNA-binding domain"/>
    <property type="match status" value="1"/>
</dbReference>
<sequence>MAPRGTKSTLKAEEKLHNARKRVLACDRCRAKKSKCDGAIPCSRCRMKNAVCINRRQNKTNNGVRLKEYVENVEKHQAWLNNRQPYTDDMVSESSVLSQINNHSTERYSGVDNTLTPELCLLTPDCPQSPLMPLPFLSNSLNDSQIDHKLPSPSPTTFESYFERLTWEACDLHQKDGMVQDSVGPLTLHALESRPTEGFSPVYEENTVIYNESPFSEDPDLLLSTLNAHIFMGCASEMGLDSKNDDTR</sequence>
<organism evidence="6 7">
    <name type="scientific">Penicillium camemberti (strain FM 013)</name>
    <dbReference type="NCBI Taxonomy" id="1429867"/>
    <lineage>
        <taxon>Eukaryota</taxon>
        <taxon>Fungi</taxon>
        <taxon>Dikarya</taxon>
        <taxon>Ascomycota</taxon>
        <taxon>Pezizomycotina</taxon>
        <taxon>Eurotiomycetes</taxon>
        <taxon>Eurotiomycetidae</taxon>
        <taxon>Eurotiales</taxon>
        <taxon>Aspergillaceae</taxon>
        <taxon>Penicillium</taxon>
    </lineage>
</organism>
<proteinExistence type="predicted"/>
<dbReference type="Pfam" id="PF00172">
    <property type="entry name" value="Zn_clus"/>
    <property type="match status" value="1"/>
</dbReference>
<keyword evidence="7" id="KW-1185">Reference proteome</keyword>
<dbReference type="GO" id="GO:0003677">
    <property type="term" value="F:DNA binding"/>
    <property type="evidence" value="ECO:0007669"/>
    <property type="project" value="UniProtKB-KW"/>
</dbReference>
<keyword evidence="3" id="KW-0804">Transcription</keyword>
<evidence type="ECO:0000256" key="3">
    <source>
        <dbReference type="ARBA" id="ARBA00023163"/>
    </source>
</evidence>
<feature type="domain" description="Zn(2)-C6 fungal-type" evidence="5">
    <location>
        <begin position="25"/>
        <end position="54"/>
    </location>
</feature>
<keyword evidence="1" id="KW-0805">Transcription regulation</keyword>
<dbReference type="STRING" id="1429867.A0A0G4NZY5"/>
<dbReference type="AlphaFoldDB" id="A0A0G4NZY5"/>
<evidence type="ECO:0000259" key="5">
    <source>
        <dbReference type="PROSITE" id="PS50048"/>
    </source>
</evidence>
<reference evidence="6 7" key="1">
    <citation type="journal article" date="2014" name="Nat. Commun.">
        <title>Multiple recent horizontal transfers of a large genomic region in cheese making fungi.</title>
        <authorList>
            <person name="Cheeseman K."/>
            <person name="Ropars J."/>
            <person name="Renault P."/>
            <person name="Dupont J."/>
            <person name="Gouzy J."/>
            <person name="Branca A."/>
            <person name="Abraham A.L."/>
            <person name="Ceppi M."/>
            <person name="Conseiller E."/>
            <person name="Debuchy R."/>
            <person name="Malagnac F."/>
            <person name="Goarin A."/>
            <person name="Silar P."/>
            <person name="Lacoste S."/>
            <person name="Sallet E."/>
            <person name="Bensimon A."/>
            <person name="Giraud T."/>
            <person name="Brygoo Y."/>
        </authorList>
    </citation>
    <scope>NUCLEOTIDE SEQUENCE [LARGE SCALE GENOMIC DNA]</scope>
    <source>
        <strain evidence="7">FM 013</strain>
    </source>
</reference>
<dbReference type="EMBL" id="HG793136">
    <property type="protein sequence ID" value="CRL19630.1"/>
    <property type="molecule type" value="Genomic_DNA"/>
</dbReference>
<dbReference type="SUPFAM" id="SSF57701">
    <property type="entry name" value="Zn2/Cys6 DNA-binding domain"/>
    <property type="match status" value="1"/>
</dbReference>
<keyword evidence="4" id="KW-0539">Nucleus</keyword>
<dbReference type="InterPro" id="IPR036864">
    <property type="entry name" value="Zn2-C6_fun-type_DNA-bd_sf"/>
</dbReference>
<dbReference type="PROSITE" id="PS00463">
    <property type="entry name" value="ZN2_CY6_FUNGAL_1"/>
    <property type="match status" value="1"/>
</dbReference>
<evidence type="ECO:0000256" key="4">
    <source>
        <dbReference type="ARBA" id="ARBA00023242"/>
    </source>
</evidence>
<dbReference type="GO" id="GO:0008270">
    <property type="term" value="F:zinc ion binding"/>
    <property type="evidence" value="ECO:0007669"/>
    <property type="project" value="InterPro"/>
</dbReference>